<dbReference type="Pfam" id="PF07729">
    <property type="entry name" value="FCD"/>
    <property type="match status" value="1"/>
</dbReference>
<dbReference type="SMART" id="SM00345">
    <property type="entry name" value="HTH_GNTR"/>
    <property type="match status" value="1"/>
</dbReference>
<dbReference type="GO" id="GO:0003677">
    <property type="term" value="F:DNA binding"/>
    <property type="evidence" value="ECO:0007669"/>
    <property type="project" value="UniProtKB-KW"/>
</dbReference>
<dbReference type="SMART" id="SM00895">
    <property type="entry name" value="FCD"/>
    <property type="match status" value="1"/>
</dbReference>
<feature type="domain" description="HTH gntR-type" evidence="4">
    <location>
        <begin position="10"/>
        <end position="77"/>
    </location>
</feature>
<keyword evidence="2" id="KW-0238">DNA-binding</keyword>
<dbReference type="PROSITE" id="PS50949">
    <property type="entry name" value="HTH_GNTR"/>
    <property type="match status" value="1"/>
</dbReference>
<evidence type="ECO:0000256" key="2">
    <source>
        <dbReference type="ARBA" id="ARBA00023125"/>
    </source>
</evidence>
<evidence type="ECO:0000313" key="5">
    <source>
        <dbReference type="EMBL" id="TGN79440.1"/>
    </source>
</evidence>
<sequence>MTRDRDSRRQQLPEEVASYVREKIISGEVRPGDFLRMEPIAEAVGVSNTPVREGLLALSSEGFIELIPRRGFVVAPFTQQDVRDLFWVQAQLGGELAARAAKNITPEQLDGLEAIVKQQEKAIAADDEEGMVEYGHAFHRQINLAADSHRLSLLLRSVVKQLPNRFYLSIEGRAAATREEHPLILEALRRRSSRMARSLMEQHTLDSADHLIETLEERGVWKRDEEGEAAS</sequence>
<keyword evidence="6" id="KW-1185">Reference proteome</keyword>
<dbReference type="Proteomes" id="UP000298159">
    <property type="component" value="Unassembled WGS sequence"/>
</dbReference>
<dbReference type="InterPro" id="IPR036390">
    <property type="entry name" value="WH_DNA-bd_sf"/>
</dbReference>
<gene>
    <name evidence="5" type="ORF">E5083_07345</name>
</gene>
<reference evidence="5 6" key="1">
    <citation type="submission" date="2019-04" db="EMBL/GenBank/DDBJ databases">
        <title>Streptomyces sp. nov. Bv016 isolated from bark of Buahinia variegata.</title>
        <authorList>
            <person name="Kanchanasin P."/>
            <person name="Tanasupawat S."/>
            <person name="Yuki M."/>
            <person name="Kudo T."/>
        </authorList>
    </citation>
    <scope>NUCLEOTIDE SEQUENCE [LARGE SCALE GENOMIC DNA]</scope>
    <source>
        <strain evidence="5 6">Bv016</strain>
    </source>
</reference>
<name>A0A4Z1DBK7_9ACTN</name>
<dbReference type="InterPro" id="IPR011711">
    <property type="entry name" value="GntR_C"/>
</dbReference>
<evidence type="ECO:0000259" key="4">
    <source>
        <dbReference type="PROSITE" id="PS50949"/>
    </source>
</evidence>
<dbReference type="Gene3D" id="1.20.120.530">
    <property type="entry name" value="GntR ligand-binding domain-like"/>
    <property type="match status" value="1"/>
</dbReference>
<dbReference type="InterPro" id="IPR000524">
    <property type="entry name" value="Tscrpt_reg_HTH_GntR"/>
</dbReference>
<dbReference type="SUPFAM" id="SSF46785">
    <property type="entry name" value="Winged helix' DNA-binding domain"/>
    <property type="match status" value="1"/>
</dbReference>
<proteinExistence type="predicted"/>
<protein>
    <submittedName>
        <fullName evidence="5">GntR family transcriptional regulator</fullName>
    </submittedName>
</protein>
<dbReference type="SUPFAM" id="SSF48008">
    <property type="entry name" value="GntR ligand-binding domain-like"/>
    <property type="match status" value="1"/>
</dbReference>
<dbReference type="PANTHER" id="PTHR43537">
    <property type="entry name" value="TRANSCRIPTIONAL REGULATOR, GNTR FAMILY"/>
    <property type="match status" value="1"/>
</dbReference>
<dbReference type="Gene3D" id="1.10.10.10">
    <property type="entry name" value="Winged helix-like DNA-binding domain superfamily/Winged helix DNA-binding domain"/>
    <property type="match status" value="1"/>
</dbReference>
<dbReference type="InterPro" id="IPR036388">
    <property type="entry name" value="WH-like_DNA-bd_sf"/>
</dbReference>
<dbReference type="GO" id="GO:0003700">
    <property type="term" value="F:DNA-binding transcription factor activity"/>
    <property type="evidence" value="ECO:0007669"/>
    <property type="project" value="InterPro"/>
</dbReference>
<accession>A0A4Z1DBK7</accession>
<dbReference type="Pfam" id="PF00392">
    <property type="entry name" value="GntR"/>
    <property type="match status" value="1"/>
</dbReference>
<keyword evidence="3" id="KW-0804">Transcription</keyword>
<dbReference type="EMBL" id="SRRT01000002">
    <property type="protein sequence ID" value="TGN79440.1"/>
    <property type="molecule type" value="Genomic_DNA"/>
</dbReference>
<dbReference type="GeneID" id="95447410"/>
<dbReference type="PANTHER" id="PTHR43537:SF24">
    <property type="entry name" value="GLUCONATE OPERON TRANSCRIPTIONAL REPRESSOR"/>
    <property type="match status" value="1"/>
</dbReference>
<dbReference type="AlphaFoldDB" id="A0A4Z1DBK7"/>
<evidence type="ECO:0000256" key="1">
    <source>
        <dbReference type="ARBA" id="ARBA00023015"/>
    </source>
</evidence>
<evidence type="ECO:0000313" key="6">
    <source>
        <dbReference type="Proteomes" id="UP000298159"/>
    </source>
</evidence>
<keyword evidence="1" id="KW-0805">Transcription regulation</keyword>
<comment type="caution">
    <text evidence="5">The sequence shown here is derived from an EMBL/GenBank/DDBJ whole genome shotgun (WGS) entry which is preliminary data.</text>
</comment>
<evidence type="ECO:0000256" key="3">
    <source>
        <dbReference type="ARBA" id="ARBA00023163"/>
    </source>
</evidence>
<dbReference type="InterPro" id="IPR008920">
    <property type="entry name" value="TF_FadR/GntR_C"/>
</dbReference>
<dbReference type="CDD" id="cd07377">
    <property type="entry name" value="WHTH_GntR"/>
    <property type="match status" value="1"/>
</dbReference>
<dbReference type="RefSeq" id="WP_135784781.1">
    <property type="nucleotide sequence ID" value="NZ_JBEXJV010000009.1"/>
</dbReference>
<organism evidence="5 6">
    <name type="scientific">Streptomyces bauhiniae</name>
    <dbReference type="NCBI Taxonomy" id="2340725"/>
    <lineage>
        <taxon>Bacteria</taxon>
        <taxon>Bacillati</taxon>
        <taxon>Actinomycetota</taxon>
        <taxon>Actinomycetes</taxon>
        <taxon>Kitasatosporales</taxon>
        <taxon>Streptomycetaceae</taxon>
        <taxon>Streptomyces</taxon>
    </lineage>
</organism>